<proteinExistence type="predicted"/>
<name>A0AAN8P3I3_POLSC</name>
<dbReference type="AlphaFoldDB" id="A0AAN8P3I3"/>
<accession>A0AAN8P3I3</accession>
<gene>
    <name evidence="2" type="ORF">RUM43_009967</name>
</gene>
<comment type="caution">
    <text evidence="2">The sequence shown here is derived from an EMBL/GenBank/DDBJ whole genome shotgun (WGS) entry which is preliminary data.</text>
</comment>
<protein>
    <submittedName>
        <fullName evidence="2">Uncharacterized protein</fullName>
    </submittedName>
</protein>
<organism evidence="2 3">
    <name type="scientific">Polyplax serrata</name>
    <name type="common">Common mouse louse</name>
    <dbReference type="NCBI Taxonomy" id="468196"/>
    <lineage>
        <taxon>Eukaryota</taxon>
        <taxon>Metazoa</taxon>
        <taxon>Ecdysozoa</taxon>
        <taxon>Arthropoda</taxon>
        <taxon>Hexapoda</taxon>
        <taxon>Insecta</taxon>
        <taxon>Pterygota</taxon>
        <taxon>Neoptera</taxon>
        <taxon>Paraneoptera</taxon>
        <taxon>Psocodea</taxon>
        <taxon>Troctomorpha</taxon>
        <taxon>Phthiraptera</taxon>
        <taxon>Anoplura</taxon>
        <taxon>Polyplacidae</taxon>
        <taxon>Polyplax</taxon>
    </lineage>
</organism>
<dbReference type="Proteomes" id="UP001372834">
    <property type="component" value="Unassembled WGS sequence"/>
</dbReference>
<evidence type="ECO:0000256" key="1">
    <source>
        <dbReference type="SAM" id="MobiDB-lite"/>
    </source>
</evidence>
<evidence type="ECO:0000313" key="2">
    <source>
        <dbReference type="EMBL" id="KAK6636308.1"/>
    </source>
</evidence>
<feature type="region of interest" description="Disordered" evidence="1">
    <location>
        <begin position="50"/>
        <end position="69"/>
    </location>
</feature>
<reference evidence="2 3" key="1">
    <citation type="submission" date="2023-10" db="EMBL/GenBank/DDBJ databases">
        <title>Genomes of two closely related lineages of the louse Polyplax serrata with different host specificities.</title>
        <authorList>
            <person name="Martinu J."/>
            <person name="Tarabai H."/>
            <person name="Stefka J."/>
            <person name="Hypsa V."/>
        </authorList>
    </citation>
    <scope>NUCLEOTIDE SEQUENCE [LARGE SCALE GENOMIC DNA]</scope>
    <source>
        <strain evidence="2">HR10_N</strain>
    </source>
</reference>
<dbReference type="EMBL" id="JAWJWE010000004">
    <property type="protein sequence ID" value="KAK6636308.1"/>
    <property type="molecule type" value="Genomic_DNA"/>
</dbReference>
<sequence length="88" mass="10935">MVEEQNKRFEKCAFVQERERETERERKEEDRKLKSNRMRIHLRPETKWNVGMSGTLTTGSRRKDEYLEKHREGDFQALAERRRKRRQK</sequence>
<evidence type="ECO:0000313" key="3">
    <source>
        <dbReference type="Proteomes" id="UP001372834"/>
    </source>
</evidence>